<geneLocation type="plasmid" evidence="6">
    <name>pri-2</name>
</geneLocation>
<dbReference type="RefSeq" id="WP_004636280.1">
    <property type="nucleotide sequence ID" value="NZ_CP012607.1"/>
</dbReference>
<evidence type="ECO:0000259" key="2">
    <source>
        <dbReference type="Pfam" id="PF01464"/>
    </source>
</evidence>
<geneLocation type="plasmid" evidence="3">
    <name>unnamed</name>
</geneLocation>
<dbReference type="Proteomes" id="UP000077927">
    <property type="component" value="Plasmid unnamed"/>
</dbReference>
<dbReference type="InterPro" id="IPR008258">
    <property type="entry name" value="Transglycosylase_SLT_dom_1"/>
</dbReference>
<proteinExistence type="predicted"/>
<evidence type="ECO:0000313" key="5">
    <source>
        <dbReference type="Proteomes" id="UP000077927"/>
    </source>
</evidence>
<keyword evidence="1" id="KW-0732">Signal</keyword>
<gene>
    <name evidence="4" type="ORF">A9Y76_28775</name>
    <name evidence="3" type="ORF">ACS15_5841</name>
</gene>
<geneLocation type="plasmid" evidence="4">
    <name>pRI-2</name>
</geneLocation>
<dbReference type="SUPFAM" id="SSF53955">
    <property type="entry name" value="Lysozyme-like"/>
    <property type="match status" value="1"/>
</dbReference>
<protein>
    <submittedName>
        <fullName evidence="4">Lytic transglycosylase</fullName>
    </submittedName>
    <submittedName>
        <fullName evidence="3">Transglycosylase SLT domain protein</fullName>
    </submittedName>
</protein>
<feature type="domain" description="Transglycosylase SLT" evidence="2">
    <location>
        <begin position="23"/>
        <end position="122"/>
    </location>
</feature>
<geneLocation type="plasmid" evidence="5"/>
<name>A0A192A8H3_9RALS</name>
<dbReference type="GeneID" id="61530016"/>
<dbReference type="InterPro" id="IPR023346">
    <property type="entry name" value="Lysozyme-like_dom_sf"/>
</dbReference>
<dbReference type="KEGG" id="rin:ACS15_5841"/>
<keyword evidence="4" id="KW-0614">Plasmid</keyword>
<dbReference type="OrthoDB" id="9808681at2"/>
<feature type="chain" id="PRO_5044553999" evidence="1">
    <location>
        <begin position="22"/>
        <end position="145"/>
    </location>
</feature>
<reference evidence="6" key="2">
    <citation type="submission" date="2016-06" db="EMBL/GenBank/DDBJ databases">
        <authorList>
            <person name="Xu Y."/>
            <person name="Nagy A."/>
            <person name="Yan X."/>
            <person name="Kim S.W."/>
            <person name="Haley B."/>
            <person name="Liu N.T."/>
            <person name="Nou X."/>
        </authorList>
    </citation>
    <scope>NUCLEOTIDE SEQUENCE [LARGE SCALE GENOMIC DNA]</scope>
    <source>
        <strain evidence="6">ATCC 49129</strain>
        <plasmid evidence="6">pri-2</plasmid>
    </source>
</reference>
<evidence type="ECO:0000313" key="4">
    <source>
        <dbReference type="EMBL" id="ANJ76607.1"/>
    </source>
</evidence>
<accession>A0A192A8H3</accession>
<reference evidence="4" key="3">
    <citation type="submission" date="2016-06" db="EMBL/GenBank/DDBJ databases">
        <authorList>
            <person name="Kjaerup R.B."/>
            <person name="Dalgaard T.S."/>
            <person name="Juul-Madsen H.R."/>
        </authorList>
    </citation>
    <scope>NUCLEOTIDE SEQUENCE [LARGE SCALE GENOMIC DNA]</scope>
    <source>
        <strain evidence="4">ATCC 49129</strain>
        <plasmid evidence="4">pRI-2</plasmid>
    </source>
</reference>
<evidence type="ECO:0000313" key="6">
    <source>
        <dbReference type="Proteomes" id="UP000078572"/>
    </source>
</evidence>
<sequence>MKRLGPILLLVLSLSSPAAHADCLDDAAAYHRVDGALLRSIALHESHMNPLAINRNRDGSQDLGLMQINSAHLPRLARYGITRQQLLDACINAYVGAWILRANIDRFGATWRAVGAYNATTPAKQLRYANQIYTRWQSLQRAALP</sequence>
<reference evidence="3 5" key="1">
    <citation type="submission" date="2015-09" db="EMBL/GenBank/DDBJ databases">
        <authorList>
            <person name="Xu Y."/>
            <person name="Nagy A."/>
            <person name="Liu N.T."/>
            <person name="Nou X."/>
        </authorList>
    </citation>
    <scope>NUCLEOTIDE SEQUENCE [LARGE SCALE GENOMIC DNA]</scope>
    <source>
        <strain evidence="3 5">FC1138</strain>
        <plasmid evidence="5">Plasmid</plasmid>
        <plasmid evidence="3">unnamed</plasmid>
    </source>
</reference>
<evidence type="ECO:0000313" key="3">
    <source>
        <dbReference type="EMBL" id="ANH77038.1"/>
    </source>
</evidence>
<evidence type="ECO:0000256" key="1">
    <source>
        <dbReference type="SAM" id="SignalP"/>
    </source>
</evidence>
<dbReference type="Proteomes" id="UP000078572">
    <property type="component" value="Plasmid pRI-2"/>
</dbReference>
<keyword evidence="6" id="KW-1185">Reference proteome</keyword>
<dbReference type="EMBL" id="CP012607">
    <property type="protein sequence ID" value="ANH77038.1"/>
    <property type="molecule type" value="Genomic_DNA"/>
</dbReference>
<feature type="signal peptide" evidence="1">
    <location>
        <begin position="1"/>
        <end position="21"/>
    </location>
</feature>
<dbReference type="Gene3D" id="1.10.530.10">
    <property type="match status" value="1"/>
</dbReference>
<dbReference type="PATRIC" id="fig|190721.6.peg.5794"/>
<organism evidence="4 6">
    <name type="scientific">Ralstonia insidiosa</name>
    <dbReference type="NCBI Taxonomy" id="190721"/>
    <lineage>
        <taxon>Bacteria</taxon>
        <taxon>Pseudomonadati</taxon>
        <taxon>Pseudomonadota</taxon>
        <taxon>Betaproteobacteria</taxon>
        <taxon>Burkholderiales</taxon>
        <taxon>Burkholderiaceae</taxon>
        <taxon>Ralstonia</taxon>
    </lineage>
</organism>
<dbReference type="Pfam" id="PF01464">
    <property type="entry name" value="SLT"/>
    <property type="match status" value="1"/>
</dbReference>
<dbReference type="EMBL" id="CP016025">
    <property type="protein sequence ID" value="ANJ76607.1"/>
    <property type="molecule type" value="Genomic_DNA"/>
</dbReference>
<dbReference type="AlphaFoldDB" id="A0A192A8H3"/>
<dbReference type="CDD" id="cd13400">
    <property type="entry name" value="LT_IagB-like"/>
    <property type="match status" value="1"/>
</dbReference>